<dbReference type="PANTHER" id="PTHR15491:SF12">
    <property type="entry name" value="CDKN1A INTERACTING ZINC FINGER PROTEIN 1B ISOFORM X1-RELATED"/>
    <property type="match status" value="1"/>
</dbReference>
<evidence type="ECO:0000256" key="3">
    <source>
        <dbReference type="ARBA" id="ARBA00022771"/>
    </source>
</evidence>
<dbReference type="Proteomes" id="UP000694621">
    <property type="component" value="Unplaced"/>
</dbReference>
<dbReference type="Ensembl" id="ENSAMXT00005006101.1">
    <property type="protein sequence ID" value="ENSAMXP00005005332.1"/>
    <property type="gene ID" value="ENSAMXG00005003277.1"/>
</dbReference>
<evidence type="ECO:0000313" key="8">
    <source>
        <dbReference type="Ensembl" id="ENSAMXP00005005332.1"/>
    </source>
</evidence>
<reference evidence="8" key="1">
    <citation type="submission" date="2025-08" db="UniProtKB">
        <authorList>
            <consortium name="Ensembl"/>
        </authorList>
    </citation>
    <scope>IDENTIFICATION</scope>
</reference>
<protein>
    <submittedName>
        <fullName evidence="8">CDKN1A interacting zinc finger protein 1</fullName>
    </submittedName>
</protein>
<evidence type="ECO:0000256" key="5">
    <source>
        <dbReference type="ARBA" id="ARBA00023242"/>
    </source>
</evidence>
<dbReference type="AlphaFoldDB" id="A0A8B9GXJ0"/>
<dbReference type="Gene3D" id="3.30.160.60">
    <property type="entry name" value="Classic Zinc Finger"/>
    <property type="match status" value="2"/>
</dbReference>
<dbReference type="SUPFAM" id="SSF57667">
    <property type="entry name" value="beta-beta-alpha zinc fingers"/>
    <property type="match status" value="2"/>
</dbReference>
<evidence type="ECO:0000313" key="9">
    <source>
        <dbReference type="Proteomes" id="UP000694621"/>
    </source>
</evidence>
<proteinExistence type="predicted"/>
<dbReference type="PROSITE" id="PS50171">
    <property type="entry name" value="ZF_MATRIN"/>
    <property type="match status" value="1"/>
</dbReference>
<sequence length="361" mass="41246">MFLCYEFSNNTHSDLHRAAEVGEAESSADADSSMIPEQEGEFECQRMSSSITSSNFICMFVSTFTSRKCIKDIVGSSLKVTIQRSSDSRAFSTGLEEIAAAVGQSVDDDKSKTAGKFFCYICNITCGDQQHFQTHMISLGHQQKMMEIQHLSNTCLATLIPQMQQSIQGTNRDKSQDQQRWCEICQNHFTGDVIEHRRTKQHKMAKVSSRPFCTVCERHFRTPRKFVEHMKSPEHKQKVEELKEERGPEVMEELITVDAIGCFEGEDDYEEDDNEDEEEDALPEEMNDSKEYDPETQYGTRFVVPVAGFLCKLCHKFYHFESSARETHCKSLVHYENLQVRTTVNVNDGDSDLSRCPCADH</sequence>
<dbReference type="InterPro" id="IPR000690">
    <property type="entry name" value="Matrin/U1-C_Znf_C2H2"/>
</dbReference>
<dbReference type="SMART" id="SM00355">
    <property type="entry name" value="ZnF_C2H2"/>
    <property type="match status" value="2"/>
</dbReference>
<feature type="domain" description="Matrin-type" evidence="7">
    <location>
        <begin position="309"/>
        <end position="340"/>
    </location>
</feature>
<evidence type="ECO:0000256" key="2">
    <source>
        <dbReference type="ARBA" id="ARBA00022723"/>
    </source>
</evidence>
<keyword evidence="3" id="KW-0863">Zinc-finger</keyword>
<dbReference type="PANTHER" id="PTHR15491">
    <property type="match status" value="1"/>
</dbReference>
<evidence type="ECO:0000259" key="7">
    <source>
        <dbReference type="PROSITE" id="PS50171"/>
    </source>
</evidence>
<dbReference type="InterPro" id="IPR056345">
    <property type="entry name" value="Znf-C2H2_CIZ1"/>
</dbReference>
<dbReference type="GO" id="GO:0003676">
    <property type="term" value="F:nucleic acid binding"/>
    <property type="evidence" value="ECO:0007669"/>
    <property type="project" value="InterPro"/>
</dbReference>
<dbReference type="InterPro" id="IPR026811">
    <property type="entry name" value="CIZ1"/>
</dbReference>
<dbReference type="SMART" id="SM00451">
    <property type="entry name" value="ZnF_U1"/>
    <property type="match status" value="3"/>
</dbReference>
<dbReference type="InterPro" id="IPR036236">
    <property type="entry name" value="Znf_C2H2_sf"/>
</dbReference>
<dbReference type="GO" id="GO:0005634">
    <property type="term" value="C:nucleus"/>
    <property type="evidence" value="ECO:0007669"/>
    <property type="project" value="UniProtKB-SubCell"/>
</dbReference>
<dbReference type="GO" id="GO:0008270">
    <property type="term" value="F:zinc ion binding"/>
    <property type="evidence" value="ECO:0007669"/>
    <property type="project" value="UniProtKB-KW"/>
</dbReference>
<keyword evidence="4" id="KW-0862">Zinc</keyword>
<name>A0A8B9GXJ0_ASTMX</name>
<dbReference type="InterPro" id="IPR003604">
    <property type="entry name" value="Matrin/U1-like-C_Znf_C2H2"/>
</dbReference>
<dbReference type="InterPro" id="IPR013087">
    <property type="entry name" value="Znf_C2H2_type"/>
</dbReference>
<dbReference type="Pfam" id="PF23330">
    <property type="entry name" value="zf-C2H2_14"/>
    <property type="match status" value="1"/>
</dbReference>
<comment type="subcellular location">
    <subcellularLocation>
        <location evidence="1">Nucleus</location>
    </subcellularLocation>
</comment>
<feature type="compositionally biased region" description="Acidic residues" evidence="6">
    <location>
        <begin position="266"/>
        <end position="286"/>
    </location>
</feature>
<dbReference type="PROSITE" id="PS00028">
    <property type="entry name" value="ZINC_FINGER_C2H2_1"/>
    <property type="match status" value="1"/>
</dbReference>
<evidence type="ECO:0000256" key="1">
    <source>
        <dbReference type="ARBA" id="ARBA00004123"/>
    </source>
</evidence>
<evidence type="ECO:0000256" key="6">
    <source>
        <dbReference type="SAM" id="MobiDB-lite"/>
    </source>
</evidence>
<accession>A0A8B9GXJ0</accession>
<evidence type="ECO:0000256" key="4">
    <source>
        <dbReference type="ARBA" id="ARBA00022833"/>
    </source>
</evidence>
<keyword evidence="2" id="KW-0479">Metal-binding</keyword>
<feature type="region of interest" description="Disordered" evidence="6">
    <location>
        <begin position="266"/>
        <end position="294"/>
    </location>
</feature>
<organism evidence="8 9">
    <name type="scientific">Astyanax mexicanus</name>
    <name type="common">Blind cave fish</name>
    <name type="synonym">Astyanax fasciatus mexicanus</name>
    <dbReference type="NCBI Taxonomy" id="7994"/>
    <lineage>
        <taxon>Eukaryota</taxon>
        <taxon>Metazoa</taxon>
        <taxon>Chordata</taxon>
        <taxon>Craniata</taxon>
        <taxon>Vertebrata</taxon>
        <taxon>Euteleostomi</taxon>
        <taxon>Actinopterygii</taxon>
        <taxon>Neopterygii</taxon>
        <taxon>Teleostei</taxon>
        <taxon>Ostariophysi</taxon>
        <taxon>Characiformes</taxon>
        <taxon>Characoidei</taxon>
        <taxon>Acestrorhamphidae</taxon>
        <taxon>Acestrorhamphinae</taxon>
        <taxon>Astyanax</taxon>
    </lineage>
</organism>
<keyword evidence="5" id="KW-0539">Nucleus</keyword>